<accession>A0ABX1F4G8</accession>
<evidence type="ECO:0008006" key="3">
    <source>
        <dbReference type="Google" id="ProtNLM"/>
    </source>
</evidence>
<evidence type="ECO:0000313" key="1">
    <source>
        <dbReference type="EMBL" id="NKE47185.1"/>
    </source>
</evidence>
<dbReference type="RefSeq" id="WP_168052269.1">
    <property type="nucleotide sequence ID" value="NZ_JAATJR010000006.1"/>
</dbReference>
<organism evidence="1 2">
    <name type="scientific">Falsiroseomonas frigidaquae</name>
    <dbReference type="NCBI Taxonomy" id="487318"/>
    <lineage>
        <taxon>Bacteria</taxon>
        <taxon>Pseudomonadati</taxon>
        <taxon>Pseudomonadota</taxon>
        <taxon>Alphaproteobacteria</taxon>
        <taxon>Acetobacterales</taxon>
        <taxon>Roseomonadaceae</taxon>
        <taxon>Falsiroseomonas</taxon>
    </lineage>
</organism>
<evidence type="ECO:0000313" key="2">
    <source>
        <dbReference type="Proteomes" id="UP000765160"/>
    </source>
</evidence>
<name>A0ABX1F4G8_9PROT</name>
<sequence>MPEIILFQTADQDRYFPMLMATLPANRAFCLRRGIRMEVFIGVRRGFHPWQAAYNRLGFLADRLAEDYRGWVVHLDADAFIADQRFDLAGYLAGHQDAGHALIHPPGSRQAAWDVNSGVFLWDLGQEAAREAARRWIAAFAAIPDAALRQAGEWNEVENDQRMLQRHLRDDPALLAALHIEADALIGYQHSRFIKQFVTNDQHSLEQRTDRIAQAVARVMPPAWASAPAQAGGDLRQAAALLRNAEPEALQQALPKPEAAQLAVAMAELLRG</sequence>
<reference evidence="1 2" key="1">
    <citation type="submission" date="2020-03" db="EMBL/GenBank/DDBJ databases">
        <title>Roseomonas selenitidurans sp. nov. isolated from soil.</title>
        <authorList>
            <person name="Liu H."/>
        </authorList>
    </citation>
    <scope>NUCLEOTIDE SEQUENCE [LARGE SCALE GENOMIC DNA]</scope>
    <source>
        <strain evidence="1 2">JCM 15073</strain>
    </source>
</reference>
<keyword evidence="2" id="KW-1185">Reference proteome</keyword>
<comment type="caution">
    <text evidence="1">The sequence shown here is derived from an EMBL/GenBank/DDBJ whole genome shotgun (WGS) entry which is preliminary data.</text>
</comment>
<protein>
    <recommendedName>
        <fullName evidence="3">DUF5672 domain-containing protein</fullName>
    </recommendedName>
</protein>
<dbReference type="Proteomes" id="UP000765160">
    <property type="component" value="Unassembled WGS sequence"/>
</dbReference>
<proteinExistence type="predicted"/>
<dbReference type="EMBL" id="JAAVTX010000006">
    <property type="protein sequence ID" value="NKE47185.1"/>
    <property type="molecule type" value="Genomic_DNA"/>
</dbReference>
<gene>
    <name evidence="1" type="ORF">HB662_20575</name>
</gene>